<dbReference type="Proteomes" id="UP000515860">
    <property type="component" value="Chromosome"/>
</dbReference>
<protein>
    <submittedName>
        <fullName evidence="1">Uncharacterized protein</fullName>
    </submittedName>
</protein>
<dbReference type="KEGG" id="whj:H9Q79_09440"/>
<dbReference type="RefSeq" id="WP_118643307.1">
    <property type="nucleotide sequence ID" value="NZ_CP060635.1"/>
</dbReference>
<keyword evidence="2" id="KW-1185">Reference proteome</keyword>
<evidence type="ECO:0000313" key="2">
    <source>
        <dbReference type="Proteomes" id="UP000515860"/>
    </source>
</evidence>
<accession>A0A7G9G8Q3</accession>
<dbReference type="AlphaFoldDB" id="A0A7G9G8Q3"/>
<reference evidence="1 2" key="1">
    <citation type="submission" date="2020-08" db="EMBL/GenBank/DDBJ databases">
        <authorList>
            <person name="Liu C."/>
            <person name="Sun Q."/>
        </authorList>
    </citation>
    <scope>NUCLEOTIDE SEQUENCE [LARGE SCALE GENOMIC DNA]</scope>
    <source>
        <strain evidence="1 2">NSJ-29</strain>
    </source>
</reference>
<proteinExistence type="predicted"/>
<organism evidence="1 2">
    <name type="scientific">Wansuia hejianensis</name>
    <dbReference type="NCBI Taxonomy" id="2763667"/>
    <lineage>
        <taxon>Bacteria</taxon>
        <taxon>Bacillati</taxon>
        <taxon>Bacillota</taxon>
        <taxon>Clostridia</taxon>
        <taxon>Lachnospirales</taxon>
        <taxon>Lachnospiraceae</taxon>
        <taxon>Wansuia</taxon>
    </lineage>
</organism>
<sequence length="72" mass="7975">MDIAKMIRAVGEPTGQADVHKRMICKVRCQGCGGVITSADELGSVEYVRTKRGSQLFFHRGCVNDVWRHGIV</sequence>
<gene>
    <name evidence="1" type="ORF">H9Q79_09440</name>
</gene>
<dbReference type="EMBL" id="CP060635">
    <property type="protein sequence ID" value="QNM07185.1"/>
    <property type="molecule type" value="Genomic_DNA"/>
</dbReference>
<evidence type="ECO:0000313" key="1">
    <source>
        <dbReference type="EMBL" id="QNM07185.1"/>
    </source>
</evidence>
<name>A0A7G9G8Q3_9FIRM</name>